<keyword evidence="2 4" id="KW-0238">DNA-binding</keyword>
<evidence type="ECO:0000256" key="4">
    <source>
        <dbReference type="PROSITE-ProRule" id="PRU00335"/>
    </source>
</evidence>
<feature type="domain" description="HTH tetR-type" evidence="5">
    <location>
        <begin position="11"/>
        <end position="71"/>
    </location>
</feature>
<feature type="DNA-binding region" description="H-T-H motif" evidence="4">
    <location>
        <begin position="34"/>
        <end position="53"/>
    </location>
</feature>
<dbReference type="PANTHER" id="PTHR30055">
    <property type="entry name" value="HTH-TYPE TRANSCRIPTIONAL REGULATOR RUTR"/>
    <property type="match status" value="1"/>
</dbReference>
<evidence type="ECO:0000259" key="5">
    <source>
        <dbReference type="PROSITE" id="PS50977"/>
    </source>
</evidence>
<dbReference type="GO" id="GO:0003700">
    <property type="term" value="F:DNA-binding transcription factor activity"/>
    <property type="evidence" value="ECO:0007669"/>
    <property type="project" value="TreeGrafter"/>
</dbReference>
<comment type="caution">
    <text evidence="6">The sequence shown here is derived from an EMBL/GenBank/DDBJ whole genome shotgun (WGS) entry which is preliminary data.</text>
</comment>
<dbReference type="SUPFAM" id="SSF46689">
    <property type="entry name" value="Homeodomain-like"/>
    <property type="match status" value="1"/>
</dbReference>
<evidence type="ECO:0000256" key="3">
    <source>
        <dbReference type="ARBA" id="ARBA00023163"/>
    </source>
</evidence>
<dbReference type="Proteomes" id="UP000239415">
    <property type="component" value="Unassembled WGS sequence"/>
</dbReference>
<organism evidence="6 7">
    <name type="scientific">Actinoplanes italicus</name>
    <dbReference type="NCBI Taxonomy" id="113567"/>
    <lineage>
        <taxon>Bacteria</taxon>
        <taxon>Bacillati</taxon>
        <taxon>Actinomycetota</taxon>
        <taxon>Actinomycetes</taxon>
        <taxon>Micromonosporales</taxon>
        <taxon>Micromonosporaceae</taxon>
        <taxon>Actinoplanes</taxon>
    </lineage>
</organism>
<keyword evidence="1" id="KW-0805">Transcription regulation</keyword>
<keyword evidence="3" id="KW-0804">Transcription</keyword>
<dbReference type="InterPro" id="IPR050109">
    <property type="entry name" value="HTH-type_TetR-like_transc_reg"/>
</dbReference>
<dbReference type="PROSITE" id="PS50977">
    <property type="entry name" value="HTH_TETR_2"/>
    <property type="match status" value="1"/>
</dbReference>
<keyword evidence="7" id="KW-1185">Reference proteome</keyword>
<dbReference type="OrthoDB" id="9812484at2"/>
<dbReference type="InterPro" id="IPR009057">
    <property type="entry name" value="Homeodomain-like_sf"/>
</dbReference>
<evidence type="ECO:0000256" key="1">
    <source>
        <dbReference type="ARBA" id="ARBA00023015"/>
    </source>
</evidence>
<dbReference type="GO" id="GO:0000976">
    <property type="term" value="F:transcription cis-regulatory region binding"/>
    <property type="evidence" value="ECO:0007669"/>
    <property type="project" value="TreeGrafter"/>
</dbReference>
<dbReference type="EMBL" id="PVMZ01000007">
    <property type="protein sequence ID" value="PRX20865.1"/>
    <property type="molecule type" value="Genomic_DNA"/>
</dbReference>
<dbReference type="InterPro" id="IPR001647">
    <property type="entry name" value="HTH_TetR"/>
</dbReference>
<dbReference type="Gene3D" id="1.10.357.10">
    <property type="entry name" value="Tetracycline Repressor, domain 2"/>
    <property type="match status" value="1"/>
</dbReference>
<protein>
    <submittedName>
        <fullName evidence="6">TetR family transcriptional regulator</fullName>
    </submittedName>
</protein>
<evidence type="ECO:0000256" key="2">
    <source>
        <dbReference type="ARBA" id="ARBA00023125"/>
    </source>
</evidence>
<dbReference type="RefSeq" id="WP_106320109.1">
    <property type="nucleotide sequence ID" value="NZ_BOMO01000071.1"/>
</dbReference>
<dbReference type="AlphaFoldDB" id="A0A2T0KC87"/>
<name>A0A2T0KC87_9ACTN</name>
<reference evidence="6 7" key="1">
    <citation type="submission" date="2018-03" db="EMBL/GenBank/DDBJ databases">
        <title>Genomic Encyclopedia of Archaeal and Bacterial Type Strains, Phase II (KMG-II): from individual species to whole genera.</title>
        <authorList>
            <person name="Goeker M."/>
        </authorList>
    </citation>
    <scope>NUCLEOTIDE SEQUENCE [LARGE SCALE GENOMIC DNA]</scope>
    <source>
        <strain evidence="6 7">DSM 43146</strain>
    </source>
</reference>
<accession>A0A2T0KC87</accession>
<dbReference type="PRINTS" id="PR00455">
    <property type="entry name" value="HTHTETR"/>
</dbReference>
<sequence length="185" mass="19458">MPLPRFDRLSPESRAAILAVARSHFARDGRDGASFNRIIADAGISKTSAYHYFDGKDDLFAAVAADTAGRVLAVLGPWEPVDGAGELWERLADGSRRLLGHLREHPDDRAVLAADAPDAGQGDPWIAAMVADGVRIGLIDAGPGIELLTAATAAVIGVADARALQGTGDGGELRTLLERLWAVSR</sequence>
<dbReference type="Pfam" id="PF00440">
    <property type="entry name" value="TetR_N"/>
    <property type="match status" value="1"/>
</dbReference>
<dbReference type="PANTHER" id="PTHR30055:SF234">
    <property type="entry name" value="HTH-TYPE TRANSCRIPTIONAL REGULATOR BETI"/>
    <property type="match status" value="1"/>
</dbReference>
<proteinExistence type="predicted"/>
<evidence type="ECO:0000313" key="6">
    <source>
        <dbReference type="EMBL" id="PRX20865.1"/>
    </source>
</evidence>
<gene>
    <name evidence="6" type="ORF">CLV67_107142</name>
</gene>
<evidence type="ECO:0000313" key="7">
    <source>
        <dbReference type="Proteomes" id="UP000239415"/>
    </source>
</evidence>